<comment type="similarity">
    <text evidence="1">Belongs to the disease resistance NB-LRR family.</text>
</comment>
<dbReference type="InterPro" id="IPR038005">
    <property type="entry name" value="RX-like_CC"/>
</dbReference>
<dbReference type="AlphaFoldDB" id="A0A8T0PDM1"/>
<evidence type="ECO:0000259" key="6">
    <source>
        <dbReference type="Pfam" id="PF18052"/>
    </source>
</evidence>
<dbReference type="Gene3D" id="1.20.5.4130">
    <property type="match status" value="1"/>
</dbReference>
<feature type="domain" description="Disease resistance N-terminal" evidence="6">
    <location>
        <begin position="12"/>
        <end position="94"/>
    </location>
</feature>
<reference evidence="7" key="1">
    <citation type="submission" date="2020-05" db="EMBL/GenBank/DDBJ databases">
        <title>WGS assembly of Panicum virgatum.</title>
        <authorList>
            <person name="Lovell J.T."/>
            <person name="Jenkins J."/>
            <person name="Shu S."/>
            <person name="Juenger T.E."/>
            <person name="Schmutz J."/>
        </authorList>
    </citation>
    <scope>NUCLEOTIDE SEQUENCE</scope>
    <source>
        <strain evidence="7">AP13</strain>
    </source>
</reference>
<keyword evidence="4" id="KW-0547">Nucleotide-binding</keyword>
<dbReference type="InterPro" id="IPR041118">
    <property type="entry name" value="Rx_N"/>
</dbReference>
<protein>
    <recommendedName>
        <fullName evidence="6">Disease resistance N-terminal domain-containing protein</fullName>
    </recommendedName>
</protein>
<keyword evidence="3" id="KW-0677">Repeat</keyword>
<evidence type="ECO:0000313" key="7">
    <source>
        <dbReference type="EMBL" id="KAG2557336.1"/>
    </source>
</evidence>
<keyword evidence="2" id="KW-0433">Leucine-rich repeat</keyword>
<dbReference type="GO" id="GO:0006952">
    <property type="term" value="P:defense response"/>
    <property type="evidence" value="ECO:0007669"/>
    <property type="project" value="UniProtKB-KW"/>
</dbReference>
<name>A0A8T0PDM1_PANVG</name>
<dbReference type="GO" id="GO:0000166">
    <property type="term" value="F:nucleotide binding"/>
    <property type="evidence" value="ECO:0007669"/>
    <property type="project" value="UniProtKB-KW"/>
</dbReference>
<comment type="caution">
    <text evidence="7">The sequence shown here is derived from an EMBL/GenBank/DDBJ whole genome shotgun (WGS) entry which is preliminary data.</text>
</comment>
<gene>
    <name evidence="7" type="ORF">PVAP13_8NG249700</name>
</gene>
<evidence type="ECO:0000256" key="4">
    <source>
        <dbReference type="ARBA" id="ARBA00022741"/>
    </source>
</evidence>
<dbReference type="PANTHER" id="PTHR19338:SF65">
    <property type="entry name" value="OS06G0163900 PROTEIN"/>
    <property type="match status" value="1"/>
</dbReference>
<sequence length="186" mass="20682">MERAIVSAATGVMSTVLGKLADLLHEKYKLAKGVRKDIEFLRSELSAMNDLLYVLAEVEELDAINTGWRDRVRELAYDIEDCIDLSVARLGRAAGDASAAGRRLSAKRLVRKFKKLRVSLQVAHQIKELKARAVEESKRQKRYKLDGLVGASPNTSKVDLRMCALWVETEKLVGLDGPRDEISSTG</sequence>
<evidence type="ECO:0000256" key="5">
    <source>
        <dbReference type="ARBA" id="ARBA00022821"/>
    </source>
</evidence>
<keyword evidence="5" id="KW-0611">Plant defense</keyword>
<dbReference type="CDD" id="cd14798">
    <property type="entry name" value="RX-CC_like"/>
    <property type="match status" value="1"/>
</dbReference>
<evidence type="ECO:0000256" key="1">
    <source>
        <dbReference type="ARBA" id="ARBA00008894"/>
    </source>
</evidence>
<dbReference type="PANTHER" id="PTHR19338">
    <property type="entry name" value="TRANSLOCASE OF INNER MITOCHONDRIAL MEMBRANE 13 HOMOLOG"/>
    <property type="match status" value="1"/>
</dbReference>
<evidence type="ECO:0000256" key="2">
    <source>
        <dbReference type="ARBA" id="ARBA00022614"/>
    </source>
</evidence>
<dbReference type="Pfam" id="PF18052">
    <property type="entry name" value="Rx_N"/>
    <property type="match status" value="1"/>
</dbReference>
<proteinExistence type="inferred from homology"/>
<organism evidence="7 8">
    <name type="scientific">Panicum virgatum</name>
    <name type="common">Blackwell switchgrass</name>
    <dbReference type="NCBI Taxonomy" id="38727"/>
    <lineage>
        <taxon>Eukaryota</taxon>
        <taxon>Viridiplantae</taxon>
        <taxon>Streptophyta</taxon>
        <taxon>Embryophyta</taxon>
        <taxon>Tracheophyta</taxon>
        <taxon>Spermatophyta</taxon>
        <taxon>Magnoliopsida</taxon>
        <taxon>Liliopsida</taxon>
        <taxon>Poales</taxon>
        <taxon>Poaceae</taxon>
        <taxon>PACMAD clade</taxon>
        <taxon>Panicoideae</taxon>
        <taxon>Panicodae</taxon>
        <taxon>Paniceae</taxon>
        <taxon>Panicinae</taxon>
        <taxon>Panicum</taxon>
        <taxon>Panicum sect. Hiantes</taxon>
    </lineage>
</organism>
<dbReference type="EMBL" id="CM029052">
    <property type="protein sequence ID" value="KAG2557336.1"/>
    <property type="molecule type" value="Genomic_DNA"/>
</dbReference>
<evidence type="ECO:0000256" key="3">
    <source>
        <dbReference type="ARBA" id="ARBA00022737"/>
    </source>
</evidence>
<keyword evidence="8" id="KW-1185">Reference proteome</keyword>
<dbReference type="Proteomes" id="UP000823388">
    <property type="component" value="Chromosome 8N"/>
</dbReference>
<accession>A0A8T0PDM1</accession>
<evidence type="ECO:0000313" key="8">
    <source>
        <dbReference type="Proteomes" id="UP000823388"/>
    </source>
</evidence>